<keyword evidence="11" id="KW-1185">Reference proteome</keyword>
<dbReference type="InterPro" id="IPR005467">
    <property type="entry name" value="His_kinase_dom"/>
</dbReference>
<dbReference type="PANTHER" id="PTHR43065:SF10">
    <property type="entry name" value="PEROXIDE STRESS-ACTIVATED HISTIDINE KINASE MAK3"/>
    <property type="match status" value="1"/>
</dbReference>
<keyword evidence="5" id="KW-0547">Nucleotide-binding</keyword>
<accession>A0A928Z3C6</accession>
<reference evidence="10" key="1">
    <citation type="submission" date="2020-10" db="EMBL/GenBank/DDBJ databases">
        <authorList>
            <person name="Castelo-Branco R."/>
            <person name="Eusebio N."/>
            <person name="Adriana R."/>
            <person name="Vieira A."/>
            <person name="Brugerolle De Fraissinette N."/>
            <person name="Rezende De Castro R."/>
            <person name="Schneider M.P."/>
            <person name="Vasconcelos V."/>
            <person name="Leao P.N."/>
        </authorList>
    </citation>
    <scope>NUCLEOTIDE SEQUENCE</scope>
    <source>
        <strain evidence="10">LEGE 11480</strain>
    </source>
</reference>
<evidence type="ECO:0000256" key="3">
    <source>
        <dbReference type="ARBA" id="ARBA00022553"/>
    </source>
</evidence>
<organism evidence="10 11">
    <name type="scientific">Romeriopsis navalis LEGE 11480</name>
    <dbReference type="NCBI Taxonomy" id="2777977"/>
    <lineage>
        <taxon>Bacteria</taxon>
        <taxon>Bacillati</taxon>
        <taxon>Cyanobacteriota</taxon>
        <taxon>Cyanophyceae</taxon>
        <taxon>Leptolyngbyales</taxon>
        <taxon>Leptolyngbyaceae</taxon>
        <taxon>Romeriopsis</taxon>
        <taxon>Romeriopsis navalis</taxon>
    </lineage>
</organism>
<feature type="domain" description="Histidine kinase" evidence="9">
    <location>
        <begin position="42"/>
        <end position="155"/>
    </location>
</feature>
<keyword evidence="3" id="KW-0597">Phosphoprotein</keyword>
<evidence type="ECO:0000256" key="2">
    <source>
        <dbReference type="ARBA" id="ARBA00012438"/>
    </source>
</evidence>
<evidence type="ECO:0000256" key="6">
    <source>
        <dbReference type="ARBA" id="ARBA00022777"/>
    </source>
</evidence>
<evidence type="ECO:0000256" key="1">
    <source>
        <dbReference type="ARBA" id="ARBA00000085"/>
    </source>
</evidence>
<comment type="caution">
    <text evidence="10">The sequence shown here is derived from an EMBL/GenBank/DDBJ whole genome shotgun (WGS) entry which is preliminary data.</text>
</comment>
<dbReference type="InterPro" id="IPR036890">
    <property type="entry name" value="HATPase_C_sf"/>
</dbReference>
<evidence type="ECO:0000256" key="7">
    <source>
        <dbReference type="ARBA" id="ARBA00022840"/>
    </source>
</evidence>
<dbReference type="SUPFAM" id="SSF55874">
    <property type="entry name" value="ATPase domain of HSP90 chaperone/DNA topoisomerase II/histidine kinase"/>
    <property type="match status" value="1"/>
</dbReference>
<dbReference type="Pfam" id="PF02518">
    <property type="entry name" value="HATPase_c"/>
    <property type="match status" value="1"/>
</dbReference>
<dbReference type="GO" id="GO:0000160">
    <property type="term" value="P:phosphorelay signal transduction system"/>
    <property type="evidence" value="ECO:0007669"/>
    <property type="project" value="UniProtKB-KW"/>
</dbReference>
<dbReference type="RefSeq" id="WP_264324721.1">
    <property type="nucleotide sequence ID" value="NZ_JADEXQ010000024.1"/>
</dbReference>
<dbReference type="Proteomes" id="UP000625316">
    <property type="component" value="Unassembled WGS sequence"/>
</dbReference>
<dbReference type="PRINTS" id="PR00344">
    <property type="entry name" value="BCTRLSENSOR"/>
</dbReference>
<comment type="catalytic activity">
    <reaction evidence="1">
        <text>ATP + protein L-histidine = ADP + protein N-phospho-L-histidine.</text>
        <dbReference type="EC" id="2.7.13.3"/>
    </reaction>
</comment>
<dbReference type="EMBL" id="JADEXQ010000024">
    <property type="protein sequence ID" value="MBE9029897.1"/>
    <property type="molecule type" value="Genomic_DNA"/>
</dbReference>
<name>A0A928Z3C6_9CYAN</name>
<dbReference type="InterPro" id="IPR004358">
    <property type="entry name" value="Sig_transdc_His_kin-like_C"/>
</dbReference>
<sequence length="162" mass="18193">MHSTLLILKHRLKDNQQRPQITIVKQYGEPTLIDCYAGQRNQVFMNILSNAINAFDELYELPCMGERQAPTITVEAFLEDQQQIITIADNGPGILAAIRQRIFEDFLTTKAVGKGTRIGMALSQQIIVERHHGQLICHSECGHGTAFRIQLPQQQGAMLPVD</sequence>
<evidence type="ECO:0000259" key="9">
    <source>
        <dbReference type="PROSITE" id="PS50109"/>
    </source>
</evidence>
<dbReference type="PANTHER" id="PTHR43065">
    <property type="entry name" value="SENSOR HISTIDINE KINASE"/>
    <property type="match status" value="1"/>
</dbReference>
<evidence type="ECO:0000313" key="11">
    <source>
        <dbReference type="Proteomes" id="UP000625316"/>
    </source>
</evidence>
<dbReference type="Gene3D" id="3.30.565.10">
    <property type="entry name" value="Histidine kinase-like ATPase, C-terminal domain"/>
    <property type="match status" value="1"/>
</dbReference>
<keyword evidence="7" id="KW-0067">ATP-binding</keyword>
<evidence type="ECO:0000256" key="8">
    <source>
        <dbReference type="ARBA" id="ARBA00023012"/>
    </source>
</evidence>
<protein>
    <recommendedName>
        <fullName evidence="2">histidine kinase</fullName>
        <ecNumber evidence="2">2.7.13.3</ecNumber>
    </recommendedName>
</protein>
<dbReference type="GO" id="GO:0005524">
    <property type="term" value="F:ATP binding"/>
    <property type="evidence" value="ECO:0007669"/>
    <property type="project" value="UniProtKB-KW"/>
</dbReference>
<dbReference type="SMART" id="SM00387">
    <property type="entry name" value="HATPase_c"/>
    <property type="match status" value="1"/>
</dbReference>
<dbReference type="GO" id="GO:0004673">
    <property type="term" value="F:protein histidine kinase activity"/>
    <property type="evidence" value="ECO:0007669"/>
    <property type="project" value="UniProtKB-EC"/>
</dbReference>
<dbReference type="PROSITE" id="PS50109">
    <property type="entry name" value="HIS_KIN"/>
    <property type="match status" value="1"/>
</dbReference>
<keyword evidence="8" id="KW-0902">Two-component regulatory system</keyword>
<keyword evidence="6" id="KW-0418">Kinase</keyword>
<evidence type="ECO:0000256" key="4">
    <source>
        <dbReference type="ARBA" id="ARBA00022679"/>
    </source>
</evidence>
<dbReference type="EC" id="2.7.13.3" evidence="2"/>
<proteinExistence type="predicted"/>
<dbReference type="InterPro" id="IPR003594">
    <property type="entry name" value="HATPase_dom"/>
</dbReference>
<dbReference type="AlphaFoldDB" id="A0A928Z3C6"/>
<gene>
    <name evidence="10" type="ORF">IQ266_09175</name>
</gene>
<evidence type="ECO:0000313" key="10">
    <source>
        <dbReference type="EMBL" id="MBE9029897.1"/>
    </source>
</evidence>
<evidence type="ECO:0000256" key="5">
    <source>
        <dbReference type="ARBA" id="ARBA00022741"/>
    </source>
</evidence>
<keyword evidence="4" id="KW-0808">Transferase</keyword>